<dbReference type="InterPro" id="IPR009057">
    <property type="entry name" value="Homeodomain-like_sf"/>
</dbReference>
<dbReference type="PROSITE" id="PS50977">
    <property type="entry name" value="HTH_TETR_2"/>
    <property type="match status" value="1"/>
</dbReference>
<dbReference type="EMBL" id="JAGINU010000001">
    <property type="protein sequence ID" value="MBP2366930.1"/>
    <property type="molecule type" value="Genomic_DNA"/>
</dbReference>
<dbReference type="RefSeq" id="WP_210027023.1">
    <property type="nucleotide sequence ID" value="NZ_JAGINU010000001.1"/>
</dbReference>
<evidence type="ECO:0000313" key="8">
    <source>
        <dbReference type="Proteomes" id="UP001519295"/>
    </source>
</evidence>
<gene>
    <name evidence="7" type="ORF">JOF36_002626</name>
</gene>
<dbReference type="PRINTS" id="PR00455">
    <property type="entry name" value="HTHTETR"/>
</dbReference>
<dbReference type="PANTHER" id="PTHR30055">
    <property type="entry name" value="HTH-TYPE TRANSCRIPTIONAL REGULATOR RUTR"/>
    <property type="match status" value="1"/>
</dbReference>
<dbReference type="Pfam" id="PF00440">
    <property type="entry name" value="TetR_N"/>
    <property type="match status" value="1"/>
</dbReference>
<protein>
    <submittedName>
        <fullName evidence="7">AcrR family transcriptional regulator</fullName>
    </submittedName>
</protein>
<feature type="DNA-binding region" description="H-T-H motif" evidence="4">
    <location>
        <begin position="41"/>
        <end position="60"/>
    </location>
</feature>
<sequence length="212" mass="23839">MDQETGSRKPSKRVEQKERTRRNLRAAALDLFAVKGYGPTTVDDITTAVGASRATFYLHYDGKARIVAEVYEDVVLTETFEYYRRLDALLAQANGDLRAWLDDALGFFERHRDLLKFADEAAAADSDHAELQTAQVLDRCAACMPTYLGRWSGTERELARLRLELLILQLSHFALLWVDGHWHVKRELALDVLLDLWSGALRAGAGGSAPFD</sequence>
<name>A0ABS4VSN0_9PSEU</name>
<feature type="region of interest" description="Disordered" evidence="5">
    <location>
        <begin position="1"/>
        <end position="20"/>
    </location>
</feature>
<evidence type="ECO:0000256" key="3">
    <source>
        <dbReference type="ARBA" id="ARBA00023163"/>
    </source>
</evidence>
<keyword evidence="2 4" id="KW-0238">DNA-binding</keyword>
<organism evidence="7 8">
    <name type="scientific">Pseudonocardia parietis</name>
    <dbReference type="NCBI Taxonomy" id="570936"/>
    <lineage>
        <taxon>Bacteria</taxon>
        <taxon>Bacillati</taxon>
        <taxon>Actinomycetota</taxon>
        <taxon>Actinomycetes</taxon>
        <taxon>Pseudonocardiales</taxon>
        <taxon>Pseudonocardiaceae</taxon>
        <taxon>Pseudonocardia</taxon>
    </lineage>
</organism>
<dbReference type="PANTHER" id="PTHR30055:SF234">
    <property type="entry name" value="HTH-TYPE TRANSCRIPTIONAL REGULATOR BETI"/>
    <property type="match status" value="1"/>
</dbReference>
<dbReference type="InterPro" id="IPR001647">
    <property type="entry name" value="HTH_TetR"/>
</dbReference>
<evidence type="ECO:0000256" key="4">
    <source>
        <dbReference type="PROSITE-ProRule" id="PRU00335"/>
    </source>
</evidence>
<keyword evidence="8" id="KW-1185">Reference proteome</keyword>
<proteinExistence type="predicted"/>
<dbReference type="Gene3D" id="1.10.357.10">
    <property type="entry name" value="Tetracycline Repressor, domain 2"/>
    <property type="match status" value="1"/>
</dbReference>
<feature type="domain" description="HTH tetR-type" evidence="6">
    <location>
        <begin position="18"/>
        <end position="78"/>
    </location>
</feature>
<accession>A0ABS4VSN0</accession>
<evidence type="ECO:0000256" key="2">
    <source>
        <dbReference type="ARBA" id="ARBA00023125"/>
    </source>
</evidence>
<keyword evidence="1" id="KW-0805">Transcription regulation</keyword>
<keyword evidence="3" id="KW-0804">Transcription</keyword>
<dbReference type="SUPFAM" id="SSF46689">
    <property type="entry name" value="Homeodomain-like"/>
    <property type="match status" value="1"/>
</dbReference>
<dbReference type="InterPro" id="IPR050109">
    <property type="entry name" value="HTH-type_TetR-like_transc_reg"/>
</dbReference>
<evidence type="ECO:0000256" key="5">
    <source>
        <dbReference type="SAM" id="MobiDB-lite"/>
    </source>
</evidence>
<evidence type="ECO:0000313" key="7">
    <source>
        <dbReference type="EMBL" id="MBP2366930.1"/>
    </source>
</evidence>
<comment type="caution">
    <text evidence="7">The sequence shown here is derived from an EMBL/GenBank/DDBJ whole genome shotgun (WGS) entry which is preliminary data.</text>
</comment>
<evidence type="ECO:0000259" key="6">
    <source>
        <dbReference type="PROSITE" id="PS50977"/>
    </source>
</evidence>
<dbReference type="Proteomes" id="UP001519295">
    <property type="component" value="Unassembled WGS sequence"/>
</dbReference>
<evidence type="ECO:0000256" key="1">
    <source>
        <dbReference type="ARBA" id="ARBA00023015"/>
    </source>
</evidence>
<reference evidence="7 8" key="1">
    <citation type="submission" date="2021-03" db="EMBL/GenBank/DDBJ databases">
        <title>Sequencing the genomes of 1000 actinobacteria strains.</title>
        <authorList>
            <person name="Klenk H.-P."/>
        </authorList>
    </citation>
    <scope>NUCLEOTIDE SEQUENCE [LARGE SCALE GENOMIC DNA]</scope>
    <source>
        <strain evidence="7 8">DSM 45256</strain>
    </source>
</reference>